<organism evidence="1 2">
    <name type="scientific">Streptomyces phage Paradiddles</name>
    <dbReference type="NCBI Taxonomy" id="2023993"/>
    <lineage>
        <taxon>Viruses</taxon>
        <taxon>Duplodnaviria</taxon>
        <taxon>Heunggongvirae</taxon>
        <taxon>Uroviricota</taxon>
        <taxon>Caudoviricetes</taxon>
        <taxon>Stanwilliamsviridae</taxon>
        <taxon>Boydwoodruffvirinae</taxon>
        <taxon>Samistivirus</taxon>
        <taxon>Samistivirus paradiddles</taxon>
    </lineage>
</organism>
<dbReference type="EMBL" id="MF347637">
    <property type="protein sequence ID" value="ASR77630.1"/>
    <property type="molecule type" value="Genomic_DNA"/>
</dbReference>
<proteinExistence type="predicted"/>
<protein>
    <submittedName>
        <fullName evidence="1">Uncharacterized protein</fullName>
    </submittedName>
</protein>
<sequence>MTLINCSQCGARMAEDDYMEDGVCGLCLLVAITEELGLYDDRGGVNEEEVDFARNQTDGPSVHEGP</sequence>
<name>A0A222Z0S5_9CAUD</name>
<dbReference type="Proteomes" id="UP000221957">
    <property type="component" value="Segment"/>
</dbReference>
<reference evidence="1 2" key="1">
    <citation type="submission" date="2017-06" db="EMBL/GenBank/DDBJ databases">
        <authorList>
            <person name="Calovich-Benne C.K."/>
            <person name="Green B.Y."/>
            <person name="Gonzales J.C."/>
            <person name="Martinez A.D."/>
            <person name="Suri N."/>
            <person name="Nayek S."/>
            <person name="Bhuiyan S."/>
            <person name="Hughes L.E."/>
            <person name="Garlena R.A."/>
            <person name="Russell D.A."/>
            <person name="Pope W.H."/>
            <person name="Jacobs-Sera D."/>
            <person name="Hendrix R.W."/>
            <person name="Hatfull G.F."/>
        </authorList>
    </citation>
    <scope>NUCLEOTIDE SEQUENCE [LARGE SCALE GENOMIC DNA]</scope>
</reference>
<gene>
    <name evidence="1" type="ORF">SEA_PARADIDDLES_201</name>
</gene>
<accession>A0A222Z0S5</accession>
<keyword evidence="2" id="KW-1185">Reference proteome</keyword>
<evidence type="ECO:0000313" key="1">
    <source>
        <dbReference type="EMBL" id="ASR77630.1"/>
    </source>
</evidence>
<evidence type="ECO:0000313" key="2">
    <source>
        <dbReference type="Proteomes" id="UP000221957"/>
    </source>
</evidence>